<keyword evidence="4" id="KW-1003">Cell membrane</keyword>
<keyword evidence="9 10" id="KW-0472">Membrane</keyword>
<dbReference type="GO" id="GO:0071978">
    <property type="term" value="P:bacterial-type flagellum-dependent swarming motility"/>
    <property type="evidence" value="ECO:0007669"/>
    <property type="project" value="TreeGrafter"/>
</dbReference>
<keyword evidence="11" id="KW-0969">Cilium</keyword>
<dbReference type="EMBL" id="JAAGOX010000022">
    <property type="protein sequence ID" value="NDW46023.1"/>
    <property type="molecule type" value="Genomic_DNA"/>
</dbReference>
<accession>A0A6B2NTI5</accession>
<keyword evidence="6 10" id="KW-0812">Transmembrane</keyword>
<evidence type="ECO:0000256" key="5">
    <source>
        <dbReference type="ARBA" id="ARBA00022500"/>
    </source>
</evidence>
<organism evidence="11">
    <name type="scientific">Ruegeria sp. PrR005</name>
    <dbReference type="NCBI Taxonomy" id="2706882"/>
    <lineage>
        <taxon>Bacteria</taxon>
        <taxon>Pseudomonadati</taxon>
        <taxon>Pseudomonadota</taxon>
        <taxon>Alphaproteobacteria</taxon>
        <taxon>Rhodobacterales</taxon>
        <taxon>Roseobacteraceae</taxon>
        <taxon>Ruegeria</taxon>
    </lineage>
</organism>
<protein>
    <recommendedName>
        <fullName evidence="10">Flagellar protein FliL</fullName>
    </recommendedName>
</protein>
<evidence type="ECO:0000313" key="11">
    <source>
        <dbReference type="EMBL" id="NDW46023.1"/>
    </source>
</evidence>
<dbReference type="RefSeq" id="WP_164130720.1">
    <property type="nucleotide sequence ID" value="NZ_JAAGOX010000022.1"/>
</dbReference>
<keyword evidence="11" id="KW-0282">Flagellum</keyword>
<dbReference type="GO" id="GO:0009425">
    <property type="term" value="C:bacterial-type flagellum basal body"/>
    <property type="evidence" value="ECO:0007669"/>
    <property type="project" value="InterPro"/>
</dbReference>
<evidence type="ECO:0000256" key="6">
    <source>
        <dbReference type="ARBA" id="ARBA00022692"/>
    </source>
</evidence>
<evidence type="ECO:0000256" key="8">
    <source>
        <dbReference type="ARBA" id="ARBA00022989"/>
    </source>
</evidence>
<evidence type="ECO:0000256" key="10">
    <source>
        <dbReference type="RuleBase" id="RU364125"/>
    </source>
</evidence>
<comment type="caution">
    <text evidence="11">The sequence shown here is derived from an EMBL/GenBank/DDBJ whole genome shotgun (WGS) entry which is preliminary data.</text>
</comment>
<keyword evidence="11" id="KW-0966">Cell projection</keyword>
<evidence type="ECO:0000256" key="2">
    <source>
        <dbReference type="ARBA" id="ARBA00004162"/>
    </source>
</evidence>
<feature type="transmembrane region" description="Helical" evidence="10">
    <location>
        <begin position="20"/>
        <end position="43"/>
    </location>
</feature>
<dbReference type="Pfam" id="PF03748">
    <property type="entry name" value="FliL"/>
    <property type="match status" value="1"/>
</dbReference>
<evidence type="ECO:0000256" key="9">
    <source>
        <dbReference type="ARBA" id="ARBA00023136"/>
    </source>
</evidence>
<keyword evidence="10" id="KW-0997">Cell inner membrane</keyword>
<dbReference type="AlphaFoldDB" id="A0A6B2NTI5"/>
<proteinExistence type="inferred from homology"/>
<name>A0A6B2NTI5_9RHOB</name>
<evidence type="ECO:0000256" key="4">
    <source>
        <dbReference type="ARBA" id="ARBA00022475"/>
    </source>
</evidence>
<evidence type="ECO:0000256" key="7">
    <source>
        <dbReference type="ARBA" id="ARBA00022779"/>
    </source>
</evidence>
<dbReference type="GO" id="GO:0005886">
    <property type="term" value="C:plasma membrane"/>
    <property type="evidence" value="ECO:0007669"/>
    <property type="project" value="UniProtKB-SubCell"/>
</dbReference>
<dbReference type="InterPro" id="IPR005503">
    <property type="entry name" value="FliL"/>
</dbReference>
<keyword evidence="8 10" id="KW-1133">Transmembrane helix</keyword>
<comment type="similarity">
    <text evidence="3 10">Belongs to the FliL family.</text>
</comment>
<comment type="subcellular location">
    <subcellularLocation>
        <location evidence="10">Cell inner membrane</location>
    </subcellularLocation>
    <subcellularLocation>
        <location evidence="2">Cell membrane</location>
        <topology evidence="2">Single-pass membrane protein</topology>
    </subcellularLocation>
</comment>
<gene>
    <name evidence="11" type="ORF">G0P99_13730</name>
</gene>
<dbReference type="GO" id="GO:0006935">
    <property type="term" value="P:chemotaxis"/>
    <property type="evidence" value="ECO:0007669"/>
    <property type="project" value="UniProtKB-KW"/>
</dbReference>
<reference evidence="11" key="1">
    <citation type="submission" date="2020-02" db="EMBL/GenBank/DDBJ databases">
        <title>Delineation of the pyrene-degrading pathway in Roseobacter clade bacteria by genomic analysis.</title>
        <authorList>
            <person name="Zhou H."/>
            <person name="Wang H."/>
        </authorList>
    </citation>
    <scope>NUCLEOTIDE SEQUENCE</scope>
    <source>
        <strain evidence="11">PrR005</strain>
    </source>
</reference>
<keyword evidence="5 10" id="KW-0145">Chemotaxis</keyword>
<sequence length="168" mass="17758">MADATADALEPEKKSGKKGLIVGLVLALAGAGGGYFATVSGLIPLGGFAGDTVADASAHDGPATPAELPDVGYVDLQPIMVSLAGDGEQRHLRFHAQLEVNKAYIADVEKIRPRIIDVLNSYLRAVEVSDLDGPMSLARLRGHMQRRINIVAGEGRISDVLIMEFVLN</sequence>
<evidence type="ECO:0000256" key="1">
    <source>
        <dbReference type="ARBA" id="ARBA00002254"/>
    </source>
</evidence>
<keyword evidence="7 10" id="KW-0283">Flagellar rotation</keyword>
<comment type="function">
    <text evidence="1 10">Controls the rotational direction of flagella during chemotaxis.</text>
</comment>
<dbReference type="PANTHER" id="PTHR35091:SF2">
    <property type="entry name" value="FLAGELLAR PROTEIN FLIL"/>
    <property type="match status" value="1"/>
</dbReference>
<evidence type="ECO:0000256" key="3">
    <source>
        <dbReference type="ARBA" id="ARBA00008281"/>
    </source>
</evidence>
<dbReference type="PANTHER" id="PTHR35091">
    <property type="entry name" value="FLAGELLAR PROTEIN FLIL"/>
    <property type="match status" value="1"/>
</dbReference>